<dbReference type="RefSeq" id="WP_258843727.1">
    <property type="nucleotide sequence ID" value="NZ_JANUGX010000001.1"/>
</dbReference>
<feature type="domain" description="ChsH2 C-terminal OB-fold" evidence="1">
    <location>
        <begin position="54"/>
        <end position="118"/>
    </location>
</feature>
<dbReference type="EMBL" id="JANUGX010000001">
    <property type="protein sequence ID" value="MCS0587889.1"/>
    <property type="molecule type" value="Genomic_DNA"/>
</dbReference>
<dbReference type="Pfam" id="PF12172">
    <property type="entry name" value="zf-ChsH2"/>
    <property type="match status" value="1"/>
</dbReference>
<dbReference type="SUPFAM" id="SSF50249">
    <property type="entry name" value="Nucleic acid-binding proteins"/>
    <property type="match status" value="1"/>
</dbReference>
<name>A0ABT2A135_9BURK</name>
<dbReference type="InterPro" id="IPR012340">
    <property type="entry name" value="NA-bd_OB-fold"/>
</dbReference>
<dbReference type="Proteomes" id="UP001205560">
    <property type="component" value="Unassembled WGS sequence"/>
</dbReference>
<evidence type="ECO:0000259" key="1">
    <source>
        <dbReference type="Pfam" id="PF01796"/>
    </source>
</evidence>
<organism evidence="3 4">
    <name type="scientific">Massilia norwichensis</name>
    <dbReference type="NCBI Taxonomy" id="1442366"/>
    <lineage>
        <taxon>Bacteria</taxon>
        <taxon>Pseudomonadati</taxon>
        <taxon>Pseudomonadota</taxon>
        <taxon>Betaproteobacteria</taxon>
        <taxon>Burkholderiales</taxon>
        <taxon>Oxalobacteraceae</taxon>
        <taxon>Telluria group</taxon>
        <taxon>Massilia</taxon>
    </lineage>
</organism>
<keyword evidence="4" id="KW-1185">Reference proteome</keyword>
<dbReference type="PANTHER" id="PTHR34075">
    <property type="entry name" value="BLR3430 PROTEIN"/>
    <property type="match status" value="1"/>
</dbReference>
<feature type="domain" description="ChsH2 rubredoxin-like zinc ribbon" evidence="2">
    <location>
        <begin position="16"/>
        <end position="50"/>
    </location>
</feature>
<accession>A0ABT2A135</accession>
<dbReference type="InterPro" id="IPR052513">
    <property type="entry name" value="Thioester_dehydratase-like"/>
</dbReference>
<evidence type="ECO:0000313" key="4">
    <source>
        <dbReference type="Proteomes" id="UP001205560"/>
    </source>
</evidence>
<protein>
    <submittedName>
        <fullName evidence="3">Zn-ribbon domain-containing OB-fold protein</fullName>
    </submittedName>
</protein>
<dbReference type="Pfam" id="PF01796">
    <property type="entry name" value="OB_ChsH2_C"/>
    <property type="match status" value="1"/>
</dbReference>
<reference evidence="3 4" key="1">
    <citation type="submission" date="2022-08" db="EMBL/GenBank/DDBJ databases">
        <title>Reclassification of Massilia species as members of the genera Telluria, Duganella, Pseudoduganella, Mokoshia gen. nov. and Zemynaea gen. nov. using orthogonal and non-orthogonal genome-based approaches.</title>
        <authorList>
            <person name="Bowman J.P."/>
        </authorList>
    </citation>
    <scope>NUCLEOTIDE SEQUENCE [LARGE SCALE GENOMIC DNA]</scope>
    <source>
        <strain evidence="3 4">LMG 28164</strain>
    </source>
</reference>
<evidence type="ECO:0000313" key="3">
    <source>
        <dbReference type="EMBL" id="MCS0587889.1"/>
    </source>
</evidence>
<dbReference type="PANTHER" id="PTHR34075:SF5">
    <property type="entry name" value="BLR3430 PROTEIN"/>
    <property type="match status" value="1"/>
</dbReference>
<dbReference type="InterPro" id="IPR022002">
    <property type="entry name" value="ChsH2_Znr"/>
</dbReference>
<comment type="caution">
    <text evidence="3">The sequence shown here is derived from an EMBL/GenBank/DDBJ whole genome shotgun (WGS) entry which is preliminary data.</text>
</comment>
<proteinExistence type="predicted"/>
<gene>
    <name evidence="3" type="ORF">NX782_01560</name>
</gene>
<dbReference type="Gene3D" id="6.10.30.10">
    <property type="match status" value="1"/>
</dbReference>
<sequence>MTRKLPALTPDNRAFWQGGAEGRLQMHHCNACARFFHPPAPICPRCLSLEVGPRAVSGRGKVLTYTVNHQAWRADLQLPYVVAIVGLADQEGLRFVSNIVGTEPDQVAIGMPVQVRFEQVEDVWLPLFERAA</sequence>
<evidence type="ECO:0000259" key="2">
    <source>
        <dbReference type="Pfam" id="PF12172"/>
    </source>
</evidence>
<dbReference type="InterPro" id="IPR002878">
    <property type="entry name" value="ChsH2_C"/>
</dbReference>